<feature type="non-terminal residue" evidence="2">
    <location>
        <position position="1"/>
    </location>
</feature>
<gene>
    <name evidence="2" type="ORF">BDFB_010072</name>
</gene>
<evidence type="ECO:0000256" key="1">
    <source>
        <dbReference type="SAM" id="Phobius"/>
    </source>
</evidence>
<keyword evidence="3" id="KW-1185">Reference proteome</keyword>
<keyword evidence="1" id="KW-0812">Transmembrane</keyword>
<evidence type="ECO:0000313" key="3">
    <source>
        <dbReference type="Proteomes" id="UP000292052"/>
    </source>
</evidence>
<sequence length="118" mass="13510">KIMTAQQCTNVTIPVTCTSNCLNTITAFLANRNHREDYRICKLTNVTSSKKLLCTIMFNEDTEADNGCWYKLLTFWSFIIFISVGIIELNVINSISDGSCFDIQWVQYYPKFPCTAKN</sequence>
<keyword evidence="1" id="KW-0472">Membrane</keyword>
<accession>A0A482W7G3</accession>
<comment type="caution">
    <text evidence="2">The sequence shown here is derived from an EMBL/GenBank/DDBJ whole genome shotgun (WGS) entry which is preliminary data.</text>
</comment>
<dbReference type="OrthoDB" id="10029266at2759"/>
<dbReference type="EMBL" id="QDEB01020051">
    <property type="protein sequence ID" value="RZC41120.1"/>
    <property type="molecule type" value="Genomic_DNA"/>
</dbReference>
<proteinExistence type="predicted"/>
<feature type="transmembrane region" description="Helical" evidence="1">
    <location>
        <begin position="73"/>
        <end position="92"/>
    </location>
</feature>
<dbReference type="Proteomes" id="UP000292052">
    <property type="component" value="Unassembled WGS sequence"/>
</dbReference>
<reference evidence="2 3" key="1">
    <citation type="submission" date="2017-03" db="EMBL/GenBank/DDBJ databases">
        <title>Genome of the blue death feigning beetle - Asbolus verrucosus.</title>
        <authorList>
            <person name="Rider S.D."/>
        </authorList>
    </citation>
    <scope>NUCLEOTIDE SEQUENCE [LARGE SCALE GENOMIC DNA]</scope>
    <source>
        <strain evidence="2">Butters</strain>
        <tissue evidence="2">Head and leg muscle</tissue>
    </source>
</reference>
<name>A0A482W7G3_ASBVE</name>
<protein>
    <submittedName>
        <fullName evidence="2">Uncharacterized protein</fullName>
    </submittedName>
</protein>
<dbReference type="AlphaFoldDB" id="A0A482W7G3"/>
<keyword evidence="1" id="KW-1133">Transmembrane helix</keyword>
<organism evidence="2 3">
    <name type="scientific">Asbolus verrucosus</name>
    <name type="common">Desert ironclad beetle</name>
    <dbReference type="NCBI Taxonomy" id="1661398"/>
    <lineage>
        <taxon>Eukaryota</taxon>
        <taxon>Metazoa</taxon>
        <taxon>Ecdysozoa</taxon>
        <taxon>Arthropoda</taxon>
        <taxon>Hexapoda</taxon>
        <taxon>Insecta</taxon>
        <taxon>Pterygota</taxon>
        <taxon>Neoptera</taxon>
        <taxon>Endopterygota</taxon>
        <taxon>Coleoptera</taxon>
        <taxon>Polyphaga</taxon>
        <taxon>Cucujiformia</taxon>
        <taxon>Tenebrionidae</taxon>
        <taxon>Pimeliinae</taxon>
        <taxon>Asbolus</taxon>
    </lineage>
</organism>
<evidence type="ECO:0000313" key="2">
    <source>
        <dbReference type="EMBL" id="RZC41120.1"/>
    </source>
</evidence>